<dbReference type="PRINTS" id="PR00080">
    <property type="entry name" value="SDRFAMILY"/>
</dbReference>
<dbReference type="FunFam" id="3.40.50.720:FF:000084">
    <property type="entry name" value="Short-chain dehydrogenase reductase"/>
    <property type="match status" value="1"/>
</dbReference>
<dbReference type="InterPro" id="IPR020904">
    <property type="entry name" value="Sc_DH/Rdtase_CS"/>
</dbReference>
<dbReference type="InterPro" id="IPR002347">
    <property type="entry name" value="SDR_fam"/>
</dbReference>
<evidence type="ECO:0000256" key="1">
    <source>
        <dbReference type="ARBA" id="ARBA00006484"/>
    </source>
</evidence>
<dbReference type="AlphaFoldDB" id="A0A381SAA4"/>
<dbReference type="GO" id="GO:0016491">
    <property type="term" value="F:oxidoreductase activity"/>
    <property type="evidence" value="ECO:0007669"/>
    <property type="project" value="UniProtKB-KW"/>
</dbReference>
<organism evidence="3">
    <name type="scientific">marine metagenome</name>
    <dbReference type="NCBI Taxonomy" id="408172"/>
    <lineage>
        <taxon>unclassified sequences</taxon>
        <taxon>metagenomes</taxon>
        <taxon>ecological metagenomes</taxon>
    </lineage>
</organism>
<dbReference type="PANTHER" id="PTHR43669:SF8">
    <property type="entry name" value="SHORT-CHAIN TYPE DEHYDROGENASE_REDUCTASE-RELATED"/>
    <property type="match status" value="1"/>
</dbReference>
<name>A0A381SAA4_9ZZZZ</name>
<dbReference type="EMBL" id="UINC01002855">
    <property type="protein sequence ID" value="SVA00966.1"/>
    <property type="molecule type" value="Genomic_DNA"/>
</dbReference>
<dbReference type="PROSITE" id="PS00061">
    <property type="entry name" value="ADH_SHORT"/>
    <property type="match status" value="1"/>
</dbReference>
<reference evidence="3" key="1">
    <citation type="submission" date="2018-05" db="EMBL/GenBank/DDBJ databases">
        <authorList>
            <person name="Lanie J.A."/>
            <person name="Ng W.-L."/>
            <person name="Kazmierczak K.M."/>
            <person name="Andrzejewski T.M."/>
            <person name="Davidsen T.M."/>
            <person name="Wayne K.J."/>
            <person name="Tettelin H."/>
            <person name="Glass J.I."/>
            <person name="Rusch D."/>
            <person name="Podicherti R."/>
            <person name="Tsui H.-C.T."/>
            <person name="Winkler M.E."/>
        </authorList>
    </citation>
    <scope>NUCLEOTIDE SEQUENCE</scope>
</reference>
<proteinExistence type="inferred from homology"/>
<evidence type="ECO:0000313" key="3">
    <source>
        <dbReference type="EMBL" id="SVA00966.1"/>
    </source>
</evidence>
<dbReference type="PANTHER" id="PTHR43669">
    <property type="entry name" value="5-KETO-D-GLUCONATE 5-REDUCTASE"/>
    <property type="match status" value="1"/>
</dbReference>
<dbReference type="InterPro" id="IPR036291">
    <property type="entry name" value="NAD(P)-bd_dom_sf"/>
</dbReference>
<dbReference type="Pfam" id="PF00106">
    <property type="entry name" value="adh_short"/>
    <property type="match status" value="1"/>
</dbReference>
<dbReference type="Gene3D" id="3.40.50.720">
    <property type="entry name" value="NAD(P)-binding Rossmann-like Domain"/>
    <property type="match status" value="1"/>
</dbReference>
<keyword evidence="2" id="KW-0560">Oxidoreductase</keyword>
<sequence>MSLDGKVAIVTGSSRGIGKAMAMGLAREGAQVVVAARSEESRPMLPGTIHSTVGEIEDAGGKALAVPTNVREEDSIRHLIDRTLDEYGAVDVLINNAAIGSYTPFLEMTVKEWDLVMSVDLRAPFIACKAAAPIMIEQGGGSIINISSHAATNIFSSTLSADSEEIALIGQNYGAAKVGLERFTWGLAMELGPHNIAVNVLKPLRPVVTEGFLAQRPDADVSTWATPNDMVKAAKFLADQDAQGLTGSTVTAEELVRRLGL</sequence>
<gene>
    <name evidence="3" type="ORF">METZ01_LOCUS53820</name>
</gene>
<accession>A0A381SAA4</accession>
<evidence type="ECO:0000256" key="2">
    <source>
        <dbReference type="ARBA" id="ARBA00023002"/>
    </source>
</evidence>
<comment type="similarity">
    <text evidence="1">Belongs to the short-chain dehydrogenases/reductases (SDR) family.</text>
</comment>
<evidence type="ECO:0008006" key="4">
    <source>
        <dbReference type="Google" id="ProtNLM"/>
    </source>
</evidence>
<protein>
    <recommendedName>
        <fullName evidence="4">Short-chain dehydrogenase/reductase SDR</fullName>
    </recommendedName>
</protein>
<dbReference type="SUPFAM" id="SSF51735">
    <property type="entry name" value="NAD(P)-binding Rossmann-fold domains"/>
    <property type="match status" value="1"/>
</dbReference>
<dbReference type="PRINTS" id="PR00081">
    <property type="entry name" value="GDHRDH"/>
</dbReference>